<dbReference type="EMBL" id="KI395136">
    <property type="protein sequence ID" value="ERM98944.1"/>
    <property type="molecule type" value="Genomic_DNA"/>
</dbReference>
<proteinExistence type="predicted"/>
<protein>
    <submittedName>
        <fullName evidence="1">Uncharacterized protein</fullName>
    </submittedName>
</protein>
<dbReference type="HOGENOM" id="CLU_131157_0_0_1"/>
<evidence type="ECO:0000313" key="1">
    <source>
        <dbReference type="EMBL" id="ERM98944.1"/>
    </source>
</evidence>
<keyword evidence="2" id="KW-1185">Reference proteome</keyword>
<sequence length="125" mass="14239">MALASTDVRLLKSSHDYPVINGELMPPDLQVLLDILKTKFEVMHKILEVIRPEPNLVQEKMMTGQGDRCWLIIPFMVVGRMNDLVNFNVQCLGKLPTCLADDHLLGSLLVATPLTTIWFFAFTRW</sequence>
<organism evidence="1 2">
    <name type="scientific">Amborella trichopoda</name>
    <dbReference type="NCBI Taxonomy" id="13333"/>
    <lineage>
        <taxon>Eukaryota</taxon>
        <taxon>Viridiplantae</taxon>
        <taxon>Streptophyta</taxon>
        <taxon>Embryophyta</taxon>
        <taxon>Tracheophyta</taxon>
        <taxon>Spermatophyta</taxon>
        <taxon>Magnoliopsida</taxon>
        <taxon>Amborellales</taxon>
        <taxon>Amborellaceae</taxon>
        <taxon>Amborella</taxon>
    </lineage>
</organism>
<reference evidence="2" key="1">
    <citation type="journal article" date="2013" name="Science">
        <title>The Amborella genome and the evolution of flowering plants.</title>
        <authorList>
            <consortium name="Amborella Genome Project"/>
        </authorList>
    </citation>
    <scope>NUCLEOTIDE SEQUENCE [LARGE SCALE GENOMIC DNA]</scope>
</reference>
<dbReference type="AlphaFoldDB" id="W1NW82"/>
<gene>
    <name evidence="1" type="ORF">AMTR_s00114p00140340</name>
</gene>
<name>W1NW82_AMBTC</name>
<dbReference type="Proteomes" id="UP000017836">
    <property type="component" value="Unassembled WGS sequence"/>
</dbReference>
<accession>W1NW82</accession>
<evidence type="ECO:0000313" key="2">
    <source>
        <dbReference type="Proteomes" id="UP000017836"/>
    </source>
</evidence>
<dbReference type="Gramene" id="ERM98944">
    <property type="protein sequence ID" value="ERM98944"/>
    <property type="gene ID" value="AMTR_s00114p00140340"/>
</dbReference>